<evidence type="ECO:0000313" key="1">
    <source>
        <dbReference type="EMBL" id="KAF9593476.1"/>
    </source>
</evidence>
<organism evidence="1 2">
    <name type="scientific">Coptis chinensis</name>
    <dbReference type="NCBI Taxonomy" id="261450"/>
    <lineage>
        <taxon>Eukaryota</taxon>
        <taxon>Viridiplantae</taxon>
        <taxon>Streptophyta</taxon>
        <taxon>Embryophyta</taxon>
        <taxon>Tracheophyta</taxon>
        <taxon>Spermatophyta</taxon>
        <taxon>Magnoliopsida</taxon>
        <taxon>Ranunculales</taxon>
        <taxon>Ranunculaceae</taxon>
        <taxon>Coptidoideae</taxon>
        <taxon>Coptis</taxon>
    </lineage>
</organism>
<reference evidence="1 2" key="1">
    <citation type="submission" date="2020-10" db="EMBL/GenBank/DDBJ databases">
        <title>The Coptis chinensis genome and diversification of protoberbering-type alkaloids.</title>
        <authorList>
            <person name="Wang B."/>
            <person name="Shu S."/>
            <person name="Song C."/>
            <person name="Liu Y."/>
        </authorList>
    </citation>
    <scope>NUCLEOTIDE SEQUENCE [LARGE SCALE GENOMIC DNA]</scope>
    <source>
        <strain evidence="1">HL-2020</strain>
        <tissue evidence="1">Leaf</tissue>
    </source>
</reference>
<dbReference type="PANTHER" id="PTHR47926">
    <property type="entry name" value="PENTATRICOPEPTIDE REPEAT-CONTAINING PROTEIN"/>
    <property type="match status" value="1"/>
</dbReference>
<keyword evidence="2" id="KW-1185">Reference proteome</keyword>
<sequence>CGRKQSVDYLGGVAPDGHGLVGLGLGDISVPSILAKCAVRVWRLCRGIEIFRRDNGQRNWVRVDDFTFASALASCAGIASIRLGKLIHAHIVVRTRLNLDVGVDENTGSHARCSDRLQAAWQYYSWSMGRSPAFGDSICYQFTSSPIKNLYALCGKSDGVADARKMLNGVGLKKETGYSLNEVKGI</sequence>
<proteinExistence type="predicted"/>
<dbReference type="EMBL" id="JADFTS010000008">
    <property type="protein sequence ID" value="KAF9593476.1"/>
    <property type="molecule type" value="Genomic_DNA"/>
</dbReference>
<feature type="non-terminal residue" evidence="1">
    <location>
        <position position="1"/>
    </location>
</feature>
<dbReference type="GO" id="GO:0009451">
    <property type="term" value="P:RNA modification"/>
    <property type="evidence" value="ECO:0007669"/>
    <property type="project" value="InterPro"/>
</dbReference>
<accession>A0A835H574</accession>
<dbReference type="Proteomes" id="UP000631114">
    <property type="component" value="Unassembled WGS sequence"/>
</dbReference>
<dbReference type="AlphaFoldDB" id="A0A835H574"/>
<dbReference type="GO" id="GO:0003723">
    <property type="term" value="F:RNA binding"/>
    <property type="evidence" value="ECO:0007669"/>
    <property type="project" value="InterPro"/>
</dbReference>
<name>A0A835H574_9MAGN</name>
<protein>
    <submittedName>
        <fullName evidence="1">Uncharacterized protein</fullName>
    </submittedName>
</protein>
<dbReference type="InterPro" id="IPR046960">
    <property type="entry name" value="PPR_At4g14850-like_plant"/>
</dbReference>
<comment type="caution">
    <text evidence="1">The sequence shown here is derived from an EMBL/GenBank/DDBJ whole genome shotgun (WGS) entry which is preliminary data.</text>
</comment>
<gene>
    <name evidence="1" type="ORF">IFM89_023293</name>
</gene>
<dbReference type="PANTHER" id="PTHR47926:SF347">
    <property type="entry name" value="PENTATRICOPEPTIDE REPEAT-CONTAINING PROTEIN"/>
    <property type="match status" value="1"/>
</dbReference>
<evidence type="ECO:0000313" key="2">
    <source>
        <dbReference type="Proteomes" id="UP000631114"/>
    </source>
</evidence>
<dbReference type="OrthoDB" id="185373at2759"/>